<dbReference type="Pfam" id="PF12833">
    <property type="entry name" value="HTH_18"/>
    <property type="match status" value="1"/>
</dbReference>
<reference evidence="5 6" key="1">
    <citation type="submission" date="2018-04" db="EMBL/GenBank/DDBJ databases">
        <title>Genomic Encyclopedia of Archaeal and Bacterial Type Strains, Phase II (KMG-II): from individual species to whole genera.</title>
        <authorList>
            <person name="Goeker M."/>
        </authorList>
    </citation>
    <scope>NUCLEOTIDE SEQUENCE [LARGE SCALE GENOMIC DNA]</scope>
    <source>
        <strain evidence="5 6">DSM 45169</strain>
    </source>
</reference>
<dbReference type="Pfam" id="PF02311">
    <property type="entry name" value="AraC_binding"/>
    <property type="match status" value="1"/>
</dbReference>
<dbReference type="PANTHER" id="PTHR43280">
    <property type="entry name" value="ARAC-FAMILY TRANSCRIPTIONAL REGULATOR"/>
    <property type="match status" value="1"/>
</dbReference>
<dbReference type="SUPFAM" id="SSF46689">
    <property type="entry name" value="Homeodomain-like"/>
    <property type="match status" value="2"/>
</dbReference>
<keyword evidence="3" id="KW-0804">Transcription</keyword>
<dbReference type="InterPro" id="IPR003313">
    <property type="entry name" value="AraC-bd"/>
</dbReference>
<evidence type="ECO:0000259" key="4">
    <source>
        <dbReference type="PROSITE" id="PS01124"/>
    </source>
</evidence>
<dbReference type="PROSITE" id="PS00041">
    <property type="entry name" value="HTH_ARAC_FAMILY_1"/>
    <property type="match status" value="1"/>
</dbReference>
<evidence type="ECO:0000256" key="1">
    <source>
        <dbReference type="ARBA" id="ARBA00023015"/>
    </source>
</evidence>
<dbReference type="InterPro" id="IPR018060">
    <property type="entry name" value="HTH_AraC"/>
</dbReference>
<dbReference type="RefSeq" id="WP_245891048.1">
    <property type="nucleotide sequence ID" value="NZ_PZZP01000001.1"/>
</dbReference>
<organism evidence="5 6">
    <name type="scientific">Desmospora activa DSM 45169</name>
    <dbReference type="NCBI Taxonomy" id="1121389"/>
    <lineage>
        <taxon>Bacteria</taxon>
        <taxon>Bacillati</taxon>
        <taxon>Bacillota</taxon>
        <taxon>Bacilli</taxon>
        <taxon>Bacillales</taxon>
        <taxon>Thermoactinomycetaceae</taxon>
        <taxon>Desmospora</taxon>
    </lineage>
</organism>
<dbReference type="GO" id="GO:0043565">
    <property type="term" value="F:sequence-specific DNA binding"/>
    <property type="evidence" value="ECO:0007669"/>
    <property type="project" value="InterPro"/>
</dbReference>
<evidence type="ECO:0000256" key="2">
    <source>
        <dbReference type="ARBA" id="ARBA00023125"/>
    </source>
</evidence>
<gene>
    <name evidence="5" type="ORF">C8J48_0525</name>
</gene>
<dbReference type="EMBL" id="PZZP01000001">
    <property type="protein sequence ID" value="PTM57956.1"/>
    <property type="molecule type" value="Genomic_DNA"/>
</dbReference>
<dbReference type="Proteomes" id="UP000241639">
    <property type="component" value="Unassembled WGS sequence"/>
</dbReference>
<dbReference type="InterPro" id="IPR014710">
    <property type="entry name" value="RmlC-like_jellyroll"/>
</dbReference>
<dbReference type="InterPro" id="IPR037923">
    <property type="entry name" value="HTH-like"/>
</dbReference>
<dbReference type="Gene3D" id="1.10.10.60">
    <property type="entry name" value="Homeodomain-like"/>
    <property type="match status" value="2"/>
</dbReference>
<sequence length="270" mass="31920">MAKMNQTHTQAIRLYENKHKEGNSVKNHYHQTHQILYVLEGKGSCTIVQDQYSLSQDTMVVIAPFTNHSIRADSKMTVLVLEFNERALASSEREQLVSRVFQHSRVIPVNLFESSELRQLLRKMLYEQSREDSLQFLAMRIFLAEILFVLVRSQQTAHIKDTNALRVEWLRNYIETHYFEIKSATDIANKMGMSTRYIHRIFKEHNKKTPMQYLTEVRLDRTKKMLIETDKDVVSICFEVGFESVSTFYRLFKKHVGMPPHMYRTSHREI</sequence>
<name>A0A2T4Z7T3_9BACL</name>
<evidence type="ECO:0000256" key="3">
    <source>
        <dbReference type="ARBA" id="ARBA00023163"/>
    </source>
</evidence>
<evidence type="ECO:0000313" key="6">
    <source>
        <dbReference type="Proteomes" id="UP000241639"/>
    </source>
</evidence>
<dbReference type="InterPro" id="IPR020449">
    <property type="entry name" value="Tscrpt_reg_AraC-type_HTH"/>
</dbReference>
<proteinExistence type="predicted"/>
<dbReference type="InterPro" id="IPR009057">
    <property type="entry name" value="Homeodomain-like_sf"/>
</dbReference>
<dbReference type="PRINTS" id="PR00032">
    <property type="entry name" value="HTHARAC"/>
</dbReference>
<dbReference type="SMART" id="SM00342">
    <property type="entry name" value="HTH_ARAC"/>
    <property type="match status" value="1"/>
</dbReference>
<dbReference type="AlphaFoldDB" id="A0A2T4Z7T3"/>
<protein>
    <submittedName>
        <fullName evidence="5">AraC family transcriptional regulator</fullName>
    </submittedName>
</protein>
<dbReference type="PANTHER" id="PTHR43280:SF2">
    <property type="entry name" value="HTH-TYPE TRANSCRIPTIONAL REGULATOR EXSA"/>
    <property type="match status" value="1"/>
</dbReference>
<dbReference type="PROSITE" id="PS01124">
    <property type="entry name" value="HTH_ARAC_FAMILY_2"/>
    <property type="match status" value="1"/>
</dbReference>
<feature type="domain" description="HTH araC/xylS-type" evidence="4">
    <location>
        <begin position="168"/>
        <end position="266"/>
    </location>
</feature>
<dbReference type="Gene3D" id="2.60.120.10">
    <property type="entry name" value="Jelly Rolls"/>
    <property type="match status" value="1"/>
</dbReference>
<keyword evidence="1" id="KW-0805">Transcription regulation</keyword>
<dbReference type="SUPFAM" id="SSF51215">
    <property type="entry name" value="Regulatory protein AraC"/>
    <property type="match status" value="1"/>
</dbReference>
<keyword evidence="2" id="KW-0238">DNA-binding</keyword>
<accession>A0A2T4Z7T3</accession>
<dbReference type="GO" id="GO:0003700">
    <property type="term" value="F:DNA-binding transcription factor activity"/>
    <property type="evidence" value="ECO:0007669"/>
    <property type="project" value="InterPro"/>
</dbReference>
<comment type="caution">
    <text evidence="5">The sequence shown here is derived from an EMBL/GenBank/DDBJ whole genome shotgun (WGS) entry which is preliminary data.</text>
</comment>
<keyword evidence="6" id="KW-1185">Reference proteome</keyword>
<dbReference type="InterPro" id="IPR018062">
    <property type="entry name" value="HTH_AraC-typ_CS"/>
</dbReference>
<evidence type="ECO:0000313" key="5">
    <source>
        <dbReference type="EMBL" id="PTM57956.1"/>
    </source>
</evidence>